<reference evidence="1" key="1">
    <citation type="journal article" date="2014" name="Front. Microbiol.">
        <title>High frequency of phylogenetically diverse reductive dehalogenase-homologous genes in deep subseafloor sedimentary metagenomes.</title>
        <authorList>
            <person name="Kawai M."/>
            <person name="Futagami T."/>
            <person name="Toyoda A."/>
            <person name="Takaki Y."/>
            <person name="Nishi S."/>
            <person name="Hori S."/>
            <person name="Arai W."/>
            <person name="Tsubouchi T."/>
            <person name="Morono Y."/>
            <person name="Uchiyama I."/>
            <person name="Ito T."/>
            <person name="Fujiyama A."/>
            <person name="Inagaki F."/>
            <person name="Takami H."/>
        </authorList>
    </citation>
    <scope>NUCLEOTIDE SEQUENCE</scope>
    <source>
        <strain evidence="1">Expedition CK06-06</strain>
    </source>
</reference>
<accession>X1HD87</accession>
<organism evidence="1">
    <name type="scientific">marine sediment metagenome</name>
    <dbReference type="NCBI Taxonomy" id="412755"/>
    <lineage>
        <taxon>unclassified sequences</taxon>
        <taxon>metagenomes</taxon>
        <taxon>ecological metagenomes</taxon>
    </lineage>
</organism>
<sequence>MRIFYESFEIEVPANSELVMETITGREGALPYVTAVGRDLATDTDFLLFVNDMMVIDVPFTMKMGFDNFLPFYYQLDLSDVVKAGFRNRTDTPNTMRFTLQYYYPAV</sequence>
<proteinExistence type="predicted"/>
<dbReference type="EMBL" id="BARU01032117">
    <property type="protein sequence ID" value="GAH67372.1"/>
    <property type="molecule type" value="Genomic_DNA"/>
</dbReference>
<name>X1HD87_9ZZZZ</name>
<comment type="caution">
    <text evidence="1">The sequence shown here is derived from an EMBL/GenBank/DDBJ whole genome shotgun (WGS) entry which is preliminary data.</text>
</comment>
<gene>
    <name evidence="1" type="ORF">S03H2_50687</name>
</gene>
<protein>
    <submittedName>
        <fullName evidence="1">Uncharacterized protein</fullName>
    </submittedName>
</protein>
<evidence type="ECO:0000313" key="1">
    <source>
        <dbReference type="EMBL" id="GAH67372.1"/>
    </source>
</evidence>
<dbReference type="AlphaFoldDB" id="X1HD87"/>